<dbReference type="GO" id="GO:0015648">
    <property type="term" value="F:lipid-linked peptidoglycan transporter activity"/>
    <property type="evidence" value="ECO:0007669"/>
    <property type="project" value="TreeGrafter"/>
</dbReference>
<evidence type="ECO:0000256" key="5">
    <source>
        <dbReference type="ARBA" id="ARBA00022676"/>
    </source>
</evidence>
<dbReference type="OrthoDB" id="9812661at2"/>
<dbReference type="GO" id="GO:0008955">
    <property type="term" value="F:peptidoglycan glycosyltransferase activity"/>
    <property type="evidence" value="ECO:0007669"/>
    <property type="project" value="UniProtKB-EC"/>
</dbReference>
<dbReference type="AlphaFoldDB" id="A0A1T4KHU0"/>
<keyword evidence="4 24" id="KW-0132">Cell division</keyword>
<dbReference type="GO" id="GO:0051301">
    <property type="term" value="P:cell division"/>
    <property type="evidence" value="ECO:0007669"/>
    <property type="project" value="UniProtKB-KW"/>
</dbReference>
<feature type="region of interest" description="Disordered" evidence="22">
    <location>
        <begin position="1"/>
        <end position="36"/>
    </location>
</feature>
<keyword evidence="25" id="KW-1185">Reference proteome</keyword>
<feature type="transmembrane region" description="Helical" evidence="23">
    <location>
        <begin position="313"/>
        <end position="340"/>
    </location>
</feature>
<dbReference type="PANTHER" id="PTHR30474:SF2">
    <property type="entry name" value="PEPTIDOGLYCAN GLYCOSYLTRANSFERASE FTSW-RELATED"/>
    <property type="match status" value="1"/>
</dbReference>
<dbReference type="PANTHER" id="PTHR30474">
    <property type="entry name" value="CELL CYCLE PROTEIN"/>
    <property type="match status" value="1"/>
</dbReference>
<dbReference type="Proteomes" id="UP000190657">
    <property type="component" value="Unassembled WGS sequence"/>
</dbReference>
<evidence type="ECO:0000256" key="1">
    <source>
        <dbReference type="ARBA" id="ARBA00004651"/>
    </source>
</evidence>
<name>A0A1T4KHU0_9FIRM</name>
<dbReference type="GO" id="GO:0005886">
    <property type="term" value="C:plasma membrane"/>
    <property type="evidence" value="ECO:0007669"/>
    <property type="project" value="UniProtKB-SubCell"/>
</dbReference>
<keyword evidence="12" id="KW-0131">Cell cycle</keyword>
<comment type="pathway">
    <text evidence="2">Cell wall biogenesis; peptidoglycan biosynthesis.</text>
</comment>
<evidence type="ECO:0000256" key="14">
    <source>
        <dbReference type="ARBA" id="ARBA00032370"/>
    </source>
</evidence>
<evidence type="ECO:0000256" key="4">
    <source>
        <dbReference type="ARBA" id="ARBA00022618"/>
    </source>
</evidence>
<gene>
    <name evidence="24" type="ORF">SAMN02745114_00476</name>
</gene>
<evidence type="ECO:0000256" key="23">
    <source>
        <dbReference type="SAM" id="Phobius"/>
    </source>
</evidence>
<evidence type="ECO:0000256" key="11">
    <source>
        <dbReference type="ARBA" id="ARBA00023136"/>
    </source>
</evidence>
<feature type="compositionally biased region" description="Basic and acidic residues" evidence="22">
    <location>
        <begin position="1"/>
        <end position="10"/>
    </location>
</feature>
<evidence type="ECO:0000256" key="10">
    <source>
        <dbReference type="ARBA" id="ARBA00022989"/>
    </source>
</evidence>
<sequence length="418" mass="46882">MAGRDLEPPRRSSRQSEAYEEQPRRKKSKKQPKNPFDKNSGLSFFVANGGFDLPFFATTLALVTIGLVMLFSATYPYALQNEGDSYYYFKRQLIFAVAGVIVMLLVSKLNYKFLKVIERPLFVISICLLILVLFYHVDVVRNGEEFKRWIPFGPITVQPSDIAKFALILALAAYISKNYRKMKNFKEGVIFPALLVGTCCVLIYLENHLSCTLLVFMIGLALMFCGGTRWEYYVAGLCFVAVVAIIVIKNPDVLPGYQGNRIRAWTDKAFEPRGLRWQTNNSLYAIGSGGFWGVGLGNSKQKYLYVSEPQNDFIFAVVCEELGFVGATLIIGLFGILFWRGVKIAQRCEDRFSSLVVIGIVAQVAIQTIFNILVVTDTIPNTGIALPFFSYGGTSLLMLCFEMGVVLSISRKVNTKNY</sequence>
<dbReference type="GO" id="GO:0009252">
    <property type="term" value="P:peptidoglycan biosynthetic process"/>
    <property type="evidence" value="ECO:0007669"/>
    <property type="project" value="UniProtKB-KW"/>
</dbReference>
<evidence type="ECO:0000313" key="25">
    <source>
        <dbReference type="Proteomes" id="UP000190657"/>
    </source>
</evidence>
<evidence type="ECO:0000256" key="22">
    <source>
        <dbReference type="SAM" id="MobiDB-lite"/>
    </source>
</evidence>
<feature type="transmembrane region" description="Helical" evidence="23">
    <location>
        <begin position="388"/>
        <end position="409"/>
    </location>
</feature>
<dbReference type="GO" id="GO:0008360">
    <property type="term" value="P:regulation of cell shape"/>
    <property type="evidence" value="ECO:0007669"/>
    <property type="project" value="UniProtKB-KW"/>
</dbReference>
<evidence type="ECO:0000256" key="6">
    <source>
        <dbReference type="ARBA" id="ARBA00022679"/>
    </source>
</evidence>
<feature type="transmembrane region" description="Helical" evidence="23">
    <location>
        <begin position="157"/>
        <end position="176"/>
    </location>
</feature>
<dbReference type="InterPro" id="IPR001182">
    <property type="entry name" value="FtsW/RodA"/>
</dbReference>
<proteinExistence type="inferred from homology"/>
<dbReference type="NCBIfam" id="TIGR02614">
    <property type="entry name" value="ftsW"/>
    <property type="match status" value="1"/>
</dbReference>
<feature type="transmembrane region" description="Helical" evidence="23">
    <location>
        <begin position="211"/>
        <end position="227"/>
    </location>
</feature>
<evidence type="ECO:0000256" key="13">
    <source>
        <dbReference type="ARBA" id="ARBA00023316"/>
    </source>
</evidence>
<evidence type="ECO:0000256" key="9">
    <source>
        <dbReference type="ARBA" id="ARBA00022984"/>
    </source>
</evidence>
<evidence type="ECO:0000256" key="17">
    <source>
        <dbReference type="ARBA" id="ARBA00041185"/>
    </source>
</evidence>
<protein>
    <recommendedName>
        <fullName evidence="17">Probable peptidoglycan glycosyltransferase FtsW</fullName>
        <ecNumber evidence="19">2.4.99.28</ecNumber>
    </recommendedName>
    <alternativeName>
        <fullName evidence="18">Cell division protein FtsW</fullName>
    </alternativeName>
    <alternativeName>
        <fullName evidence="15">Cell wall polymerase</fullName>
    </alternativeName>
    <alternativeName>
        <fullName evidence="14">Peptidoglycan polymerase</fullName>
    </alternativeName>
</protein>
<evidence type="ECO:0000256" key="21">
    <source>
        <dbReference type="ARBA" id="ARBA00049966"/>
    </source>
</evidence>
<evidence type="ECO:0000256" key="2">
    <source>
        <dbReference type="ARBA" id="ARBA00004752"/>
    </source>
</evidence>
<dbReference type="GO" id="GO:0071555">
    <property type="term" value="P:cell wall organization"/>
    <property type="evidence" value="ECO:0007669"/>
    <property type="project" value="UniProtKB-KW"/>
</dbReference>
<accession>A0A1T4KHU0</accession>
<keyword evidence="3" id="KW-1003">Cell membrane</keyword>
<feature type="transmembrane region" description="Helical" evidence="23">
    <location>
        <begin position="232"/>
        <end position="248"/>
    </location>
</feature>
<keyword evidence="13" id="KW-0961">Cell wall biogenesis/degradation</keyword>
<evidence type="ECO:0000256" key="16">
    <source>
        <dbReference type="ARBA" id="ARBA00038053"/>
    </source>
</evidence>
<dbReference type="Pfam" id="PF01098">
    <property type="entry name" value="FTSW_RODA_SPOVE"/>
    <property type="match status" value="1"/>
</dbReference>
<evidence type="ECO:0000256" key="3">
    <source>
        <dbReference type="ARBA" id="ARBA00022475"/>
    </source>
</evidence>
<evidence type="ECO:0000256" key="20">
    <source>
        <dbReference type="ARBA" id="ARBA00049902"/>
    </source>
</evidence>
<keyword evidence="7 23" id="KW-0812">Transmembrane</keyword>
<feature type="transmembrane region" description="Helical" evidence="23">
    <location>
        <begin position="188"/>
        <end position="205"/>
    </location>
</feature>
<feature type="transmembrane region" description="Helical" evidence="23">
    <location>
        <begin position="120"/>
        <end position="137"/>
    </location>
</feature>
<comment type="function">
    <text evidence="21">Peptidoglycan polymerase that is essential for cell division.</text>
</comment>
<keyword evidence="5" id="KW-0328">Glycosyltransferase</keyword>
<feature type="transmembrane region" description="Helical" evidence="23">
    <location>
        <begin position="53"/>
        <end position="73"/>
    </location>
</feature>
<comment type="similarity">
    <text evidence="16">Belongs to the SEDS family. FtsW subfamily.</text>
</comment>
<comment type="subcellular location">
    <subcellularLocation>
        <location evidence="1">Cell membrane</location>
        <topology evidence="1">Multi-pass membrane protein</topology>
    </subcellularLocation>
</comment>
<keyword evidence="8" id="KW-0133">Cell shape</keyword>
<dbReference type="RefSeq" id="WP_078767979.1">
    <property type="nucleotide sequence ID" value="NZ_FUWW01000004.1"/>
</dbReference>
<dbReference type="EMBL" id="FUWW01000004">
    <property type="protein sequence ID" value="SJZ41936.1"/>
    <property type="molecule type" value="Genomic_DNA"/>
</dbReference>
<evidence type="ECO:0000256" key="18">
    <source>
        <dbReference type="ARBA" id="ARBA00041418"/>
    </source>
</evidence>
<evidence type="ECO:0000256" key="8">
    <source>
        <dbReference type="ARBA" id="ARBA00022960"/>
    </source>
</evidence>
<dbReference type="EC" id="2.4.99.28" evidence="19"/>
<evidence type="ECO:0000313" key="24">
    <source>
        <dbReference type="EMBL" id="SJZ41936.1"/>
    </source>
</evidence>
<reference evidence="24 25" key="1">
    <citation type="submission" date="2017-02" db="EMBL/GenBank/DDBJ databases">
        <authorList>
            <person name="Peterson S.W."/>
        </authorList>
    </citation>
    <scope>NUCLEOTIDE SEQUENCE [LARGE SCALE GENOMIC DNA]</scope>
    <source>
        <strain evidence="24 25">ATCC 51222</strain>
    </source>
</reference>
<organism evidence="24 25">
    <name type="scientific">Eubacterium coprostanoligenes</name>
    <dbReference type="NCBI Taxonomy" id="290054"/>
    <lineage>
        <taxon>Bacteria</taxon>
        <taxon>Bacillati</taxon>
        <taxon>Bacillota</taxon>
        <taxon>Clostridia</taxon>
        <taxon>Eubacteriales</taxon>
        <taxon>Eubacteriaceae</taxon>
        <taxon>Eubacterium</taxon>
    </lineage>
</organism>
<evidence type="ECO:0000256" key="7">
    <source>
        <dbReference type="ARBA" id="ARBA00022692"/>
    </source>
</evidence>
<dbReference type="InterPro" id="IPR013437">
    <property type="entry name" value="FtsW"/>
</dbReference>
<evidence type="ECO:0000256" key="12">
    <source>
        <dbReference type="ARBA" id="ARBA00023306"/>
    </source>
</evidence>
<evidence type="ECO:0000256" key="19">
    <source>
        <dbReference type="ARBA" id="ARBA00044770"/>
    </source>
</evidence>
<evidence type="ECO:0000256" key="15">
    <source>
        <dbReference type="ARBA" id="ARBA00033270"/>
    </source>
</evidence>
<keyword evidence="6" id="KW-0808">Transferase</keyword>
<feature type="transmembrane region" description="Helical" evidence="23">
    <location>
        <begin position="352"/>
        <end position="376"/>
    </location>
</feature>
<keyword evidence="10 23" id="KW-1133">Transmembrane helix</keyword>
<keyword evidence="11 23" id="KW-0472">Membrane</keyword>
<dbReference type="STRING" id="290054.SAMN02745114_00476"/>
<feature type="transmembrane region" description="Helical" evidence="23">
    <location>
        <begin position="93"/>
        <end position="111"/>
    </location>
</feature>
<dbReference type="GO" id="GO:0032153">
    <property type="term" value="C:cell division site"/>
    <property type="evidence" value="ECO:0007669"/>
    <property type="project" value="TreeGrafter"/>
</dbReference>
<keyword evidence="9" id="KW-0573">Peptidoglycan synthesis</keyword>
<comment type="catalytic activity">
    <reaction evidence="20">
        <text>[GlcNAc-(1-&gt;4)-Mur2Ac(oyl-L-Ala-gamma-D-Glu-L-Lys-D-Ala-D-Ala)](n)-di-trans,octa-cis-undecaprenyl diphosphate + beta-D-GlcNAc-(1-&gt;4)-Mur2Ac(oyl-L-Ala-gamma-D-Glu-L-Lys-D-Ala-D-Ala)-di-trans,octa-cis-undecaprenyl diphosphate = [GlcNAc-(1-&gt;4)-Mur2Ac(oyl-L-Ala-gamma-D-Glu-L-Lys-D-Ala-D-Ala)](n+1)-di-trans,octa-cis-undecaprenyl diphosphate + di-trans,octa-cis-undecaprenyl diphosphate + H(+)</text>
        <dbReference type="Rhea" id="RHEA:23708"/>
        <dbReference type="Rhea" id="RHEA-COMP:9602"/>
        <dbReference type="Rhea" id="RHEA-COMP:9603"/>
        <dbReference type="ChEBI" id="CHEBI:15378"/>
        <dbReference type="ChEBI" id="CHEBI:58405"/>
        <dbReference type="ChEBI" id="CHEBI:60033"/>
        <dbReference type="ChEBI" id="CHEBI:78435"/>
        <dbReference type="EC" id="2.4.99.28"/>
    </reaction>
</comment>